<evidence type="ECO:0000256" key="3">
    <source>
        <dbReference type="ARBA" id="ARBA00022723"/>
    </source>
</evidence>
<gene>
    <name evidence="9" type="ORF">ACFQE0_03495</name>
</gene>
<accession>A0ABW2BFJ7</accession>
<feature type="signal peptide" evidence="7">
    <location>
        <begin position="1"/>
        <end position="20"/>
    </location>
</feature>
<keyword evidence="1" id="KW-0813">Transport</keyword>
<sequence>MRSATFGAIVVALMGTPAFAQDAGDVAAGEKAFAPCKACHNFQKNGVGPDLKGVVGRKAGTYEGYAYSAALKNSGLTWDEANLREWLKNPKAKVPGNKMIFQGINDDKKLTDLIAYLKSQS</sequence>
<comment type="caution">
    <text evidence="9">The sequence shown here is derived from an EMBL/GenBank/DDBJ whole genome shotgun (WGS) entry which is preliminary data.</text>
</comment>
<keyword evidence="10" id="KW-1185">Reference proteome</keyword>
<dbReference type="Gene3D" id="1.10.760.10">
    <property type="entry name" value="Cytochrome c-like domain"/>
    <property type="match status" value="1"/>
</dbReference>
<dbReference type="InterPro" id="IPR036909">
    <property type="entry name" value="Cyt_c-like_dom_sf"/>
</dbReference>
<keyword evidence="7" id="KW-0732">Signal</keyword>
<evidence type="ECO:0000256" key="1">
    <source>
        <dbReference type="ARBA" id="ARBA00022448"/>
    </source>
</evidence>
<reference evidence="10" key="1">
    <citation type="journal article" date="2019" name="Int. J. Syst. Evol. Microbiol.">
        <title>The Global Catalogue of Microorganisms (GCM) 10K type strain sequencing project: providing services to taxonomists for standard genome sequencing and annotation.</title>
        <authorList>
            <consortium name="The Broad Institute Genomics Platform"/>
            <consortium name="The Broad Institute Genome Sequencing Center for Infectious Disease"/>
            <person name="Wu L."/>
            <person name="Ma J."/>
        </authorList>
    </citation>
    <scope>NUCLEOTIDE SEQUENCE [LARGE SCALE GENOMIC DNA]</scope>
    <source>
        <strain evidence="10">CCUG 48316</strain>
    </source>
</reference>
<dbReference type="PROSITE" id="PS51007">
    <property type="entry name" value="CYTC"/>
    <property type="match status" value="1"/>
</dbReference>
<dbReference type="SUPFAM" id="SSF46626">
    <property type="entry name" value="Cytochrome c"/>
    <property type="match status" value="1"/>
</dbReference>
<dbReference type="PRINTS" id="PR00604">
    <property type="entry name" value="CYTCHRMECIAB"/>
</dbReference>
<evidence type="ECO:0000256" key="6">
    <source>
        <dbReference type="PROSITE-ProRule" id="PRU00433"/>
    </source>
</evidence>
<feature type="chain" id="PRO_5045418176" evidence="7">
    <location>
        <begin position="21"/>
        <end position="121"/>
    </location>
</feature>
<dbReference type="Proteomes" id="UP001596292">
    <property type="component" value="Unassembled WGS sequence"/>
</dbReference>
<evidence type="ECO:0000313" key="10">
    <source>
        <dbReference type="Proteomes" id="UP001596292"/>
    </source>
</evidence>
<evidence type="ECO:0000256" key="7">
    <source>
        <dbReference type="SAM" id="SignalP"/>
    </source>
</evidence>
<dbReference type="PANTHER" id="PTHR11961">
    <property type="entry name" value="CYTOCHROME C"/>
    <property type="match status" value="1"/>
</dbReference>
<keyword evidence="2 6" id="KW-0349">Heme</keyword>
<evidence type="ECO:0000313" key="9">
    <source>
        <dbReference type="EMBL" id="MFC6788770.1"/>
    </source>
</evidence>
<evidence type="ECO:0000259" key="8">
    <source>
        <dbReference type="PROSITE" id="PS51007"/>
    </source>
</evidence>
<organism evidence="9 10">
    <name type="scientific">Methylobacterium komagatae</name>
    <dbReference type="NCBI Taxonomy" id="374425"/>
    <lineage>
        <taxon>Bacteria</taxon>
        <taxon>Pseudomonadati</taxon>
        <taxon>Pseudomonadota</taxon>
        <taxon>Alphaproteobacteria</taxon>
        <taxon>Hyphomicrobiales</taxon>
        <taxon>Methylobacteriaceae</taxon>
        <taxon>Methylobacterium</taxon>
    </lineage>
</organism>
<feature type="domain" description="Cytochrome c" evidence="8">
    <location>
        <begin position="24"/>
        <end position="121"/>
    </location>
</feature>
<name>A0ABW2BFJ7_9HYPH</name>
<keyword evidence="5 6" id="KW-0408">Iron</keyword>
<dbReference type="Pfam" id="PF00034">
    <property type="entry name" value="Cytochrom_C"/>
    <property type="match status" value="1"/>
</dbReference>
<evidence type="ECO:0000256" key="5">
    <source>
        <dbReference type="ARBA" id="ARBA00023004"/>
    </source>
</evidence>
<dbReference type="InterPro" id="IPR009056">
    <property type="entry name" value="Cyt_c-like_dom"/>
</dbReference>
<keyword evidence="4" id="KW-0249">Electron transport</keyword>
<dbReference type="RefSeq" id="WP_378975239.1">
    <property type="nucleotide sequence ID" value="NZ_JBHSWN010000001.1"/>
</dbReference>
<evidence type="ECO:0000256" key="4">
    <source>
        <dbReference type="ARBA" id="ARBA00022982"/>
    </source>
</evidence>
<keyword evidence="3 6" id="KW-0479">Metal-binding</keyword>
<evidence type="ECO:0000256" key="2">
    <source>
        <dbReference type="ARBA" id="ARBA00022617"/>
    </source>
</evidence>
<protein>
    <submittedName>
        <fullName evidence="9">C-type cytochrome</fullName>
    </submittedName>
</protein>
<dbReference type="EMBL" id="JBHSWN010000001">
    <property type="protein sequence ID" value="MFC6788770.1"/>
    <property type="molecule type" value="Genomic_DNA"/>
</dbReference>
<dbReference type="InterPro" id="IPR002327">
    <property type="entry name" value="Cyt_c_1A/1B"/>
</dbReference>
<proteinExistence type="predicted"/>